<proteinExistence type="predicted"/>
<dbReference type="Gene3D" id="3.40.50.880">
    <property type="match status" value="1"/>
</dbReference>
<dbReference type="SMART" id="SM00327">
    <property type="entry name" value="VWA"/>
    <property type="match status" value="1"/>
</dbReference>
<dbReference type="SUPFAM" id="SSF53300">
    <property type="entry name" value="vWA-like"/>
    <property type="match status" value="1"/>
</dbReference>
<dbReference type="SUPFAM" id="SSF52317">
    <property type="entry name" value="Class I glutamine amidotransferase-like"/>
    <property type="match status" value="1"/>
</dbReference>
<dbReference type="InterPro" id="IPR029062">
    <property type="entry name" value="Class_I_gatase-like"/>
</dbReference>
<dbReference type="AlphaFoldDB" id="H5SLZ5"/>
<gene>
    <name evidence="3" type="ORF">HGMM_F48A06C24</name>
</gene>
<reference evidence="3" key="1">
    <citation type="journal article" date="2005" name="Environ. Microbiol.">
        <title>Genetic and functional properties of uncultivated thermophilic crenarchaeotes from a subsurface gold mine as revealed by analysis of genome fragments.</title>
        <authorList>
            <person name="Nunoura T."/>
            <person name="Hirayama H."/>
            <person name="Takami H."/>
            <person name="Oida H."/>
            <person name="Nishi S."/>
            <person name="Shimamura S."/>
            <person name="Suzuki Y."/>
            <person name="Inagaki F."/>
            <person name="Takai K."/>
            <person name="Nealson K.H."/>
            <person name="Horikoshi K."/>
        </authorList>
    </citation>
    <scope>NUCLEOTIDE SEQUENCE</scope>
</reference>
<evidence type="ECO:0000313" key="3">
    <source>
        <dbReference type="EMBL" id="BAL57181.1"/>
    </source>
</evidence>
<feature type="domain" description="VWFA" evidence="2">
    <location>
        <begin position="109"/>
        <end position="388"/>
    </location>
</feature>
<dbReference type="EMBL" id="AP011768">
    <property type="protein sequence ID" value="BAL57181.1"/>
    <property type="molecule type" value="Genomic_DNA"/>
</dbReference>
<keyword evidence="1" id="KW-1133">Transmembrane helix</keyword>
<keyword evidence="1" id="KW-0472">Membrane</keyword>
<reference evidence="3" key="2">
    <citation type="journal article" date="2012" name="PLoS ONE">
        <title>A Deeply Branching Thermophilic Bacterium with an Ancient Acetyl-CoA Pathway Dominates a Subsurface Ecosystem.</title>
        <authorList>
            <person name="Takami H."/>
            <person name="Noguchi H."/>
            <person name="Takaki Y."/>
            <person name="Uchiyama I."/>
            <person name="Toyoda A."/>
            <person name="Nishi S."/>
            <person name="Chee G.-J."/>
            <person name="Arai W."/>
            <person name="Nunoura T."/>
            <person name="Itoh T."/>
            <person name="Hattori M."/>
            <person name="Takai K."/>
        </authorList>
    </citation>
    <scope>NUCLEOTIDE SEQUENCE</scope>
</reference>
<evidence type="ECO:0000256" key="1">
    <source>
        <dbReference type="SAM" id="Phobius"/>
    </source>
</evidence>
<dbReference type="InterPro" id="IPR002035">
    <property type="entry name" value="VWF_A"/>
</dbReference>
<dbReference type="CDD" id="cd00198">
    <property type="entry name" value="vWFA"/>
    <property type="match status" value="1"/>
</dbReference>
<sequence length="1041" mass="118723">MTPDSRIATEHIFRRWTDPPELFGRPVSELRLAEVPLFDWVTPGVLVTFGAVLALAAIFLVLRWYRREGQTVGQKWALFLAALRILTILVLLFVWLLPAIREVEIRERHSRIVLLFDVSESMHTSDSPPSEDPDADRPTRQDLLLRWLDPGKETPSSHAAADFLARILVKNPVTIYRFGSRLDTTAQLTLPTLRERLSQAQAERWEDLPAEVQQEIRGQLSAFVQHQLKPFLTLGCSPSIATPIPAAVVEMLREKAEALASLDDAEPETRQRRRMELLRELEQTLADYRQTETTLPQRTNAGAALLDVIRREGNNLVKGVIVFSDGRFNAGSSQEVAQALAEAKKFGIPVFAVALGQHQETSNLRLVDLIGPARVQPEDEFPLRFVVEGENIPPGTPVQVTLLAQKPDQERPEVVDKKEVRLQSAAGRVTLASEQFVYRNAERLKGTFRFWARVQPIPGERAHADNLSEKPVQVQVEDRKLNVLLCASSPLREYHFLRTLLVREQEKFDLSIYLQSAARESVQDVDPRRLLTAFPDALRDRDEDPYNLGNYDVVIALDLDWRRVPAAAQENLRRWVTEFAGGFIYVAGPIHTFHLARDKELEAVRFLLPVVLDNTRLSVQMLDRVAREPWAVNWEPAAAQMPFFNLIDDQESSQLPDTWREAWEQFFWQETEDPKPLERRRSAQGRALEPARRGFYAFTPVLEVKGAASVLARYGDPDPRYLTSSDGPQPGQLQPFFVTHRVGKGPVFFIGSPEIWRLRSFKERYYERFWTKLIRYMGKGDPSRGSRRGLLVVGTRYTEGDVVEVEAQLYDQEMRPLSGNVAVVMQIKPLTSESGEVPAEWLRGLPMRADPGRPGWFIGRVQVLRAGRYRVQVPIPASIEALEGEFFVRRTDPERDFTRPDYIALQRLASEATELSESARRHATLFAALENAERTLRKQFQESGEDSAQWTPDNEARRLFLLLQDAHTVPDVLESLTTESRAVGRVQDIWDKGFDYLWFYLQSLWGPAEQPKETHGPPWALIIVVTLLSAEWLTRKLLRLA</sequence>
<organism evidence="3">
    <name type="scientific">uncultured Planctomycetota bacterium</name>
    <dbReference type="NCBI Taxonomy" id="120965"/>
    <lineage>
        <taxon>Bacteria</taxon>
        <taxon>Pseudomonadati</taxon>
        <taxon>Planctomycetota</taxon>
        <taxon>environmental samples</taxon>
    </lineage>
</organism>
<dbReference type="PANTHER" id="PTHR37947:SF1">
    <property type="entry name" value="BLL2462 PROTEIN"/>
    <property type="match status" value="1"/>
</dbReference>
<protein>
    <submittedName>
        <fullName evidence="3">Hypothetical conserved protein</fullName>
    </submittedName>
</protein>
<dbReference type="Pfam" id="PF00092">
    <property type="entry name" value="VWA"/>
    <property type="match status" value="1"/>
</dbReference>
<dbReference type="Gene3D" id="3.40.50.410">
    <property type="entry name" value="von Willebrand factor, type A domain"/>
    <property type="match status" value="1"/>
</dbReference>
<feature type="transmembrane region" description="Helical" evidence="1">
    <location>
        <begin position="40"/>
        <end position="65"/>
    </location>
</feature>
<accession>H5SLZ5</accession>
<dbReference type="PANTHER" id="PTHR37947">
    <property type="entry name" value="BLL2462 PROTEIN"/>
    <property type="match status" value="1"/>
</dbReference>
<keyword evidence="1" id="KW-0812">Transmembrane</keyword>
<feature type="transmembrane region" description="Helical" evidence="1">
    <location>
        <begin position="77"/>
        <end position="97"/>
    </location>
</feature>
<dbReference type="InterPro" id="IPR036465">
    <property type="entry name" value="vWFA_dom_sf"/>
</dbReference>
<evidence type="ECO:0000259" key="2">
    <source>
        <dbReference type="SMART" id="SM00327"/>
    </source>
</evidence>
<name>H5SLZ5_9BACT</name>